<reference evidence="1 2" key="1">
    <citation type="submission" date="2016-12" db="EMBL/GenBank/DDBJ databases">
        <title>Genome sequencing of Methylocaldum marinum.</title>
        <authorList>
            <person name="Takeuchi M."/>
            <person name="Kamagata Y."/>
            <person name="Hiraoka S."/>
            <person name="Oshima K."/>
            <person name="Hattori M."/>
            <person name="Iwasaki W."/>
        </authorList>
    </citation>
    <scope>NUCLEOTIDE SEQUENCE [LARGE SCALE GENOMIC DNA]</scope>
    <source>
        <strain evidence="1 2">S8</strain>
    </source>
</reference>
<dbReference type="OrthoDB" id="5770924at2"/>
<dbReference type="Proteomes" id="UP000266313">
    <property type="component" value="Chromosome"/>
</dbReference>
<dbReference type="KEGG" id="mmai:sS8_3933"/>
<proteinExistence type="predicted"/>
<accession>A0A250KW67</accession>
<protein>
    <submittedName>
        <fullName evidence="1">Uncharacterized protein</fullName>
    </submittedName>
</protein>
<name>A0A250KW67_9GAMM</name>
<gene>
    <name evidence="1" type="ORF">sS8_3933</name>
</gene>
<evidence type="ECO:0000313" key="2">
    <source>
        <dbReference type="Proteomes" id="UP000266313"/>
    </source>
</evidence>
<evidence type="ECO:0000313" key="1">
    <source>
        <dbReference type="EMBL" id="BBA35865.1"/>
    </source>
</evidence>
<organism evidence="1 2">
    <name type="scientific">Methylocaldum marinum</name>
    <dbReference type="NCBI Taxonomy" id="1432792"/>
    <lineage>
        <taxon>Bacteria</taxon>
        <taxon>Pseudomonadati</taxon>
        <taxon>Pseudomonadota</taxon>
        <taxon>Gammaproteobacteria</taxon>
        <taxon>Methylococcales</taxon>
        <taxon>Methylococcaceae</taxon>
        <taxon>Methylocaldum</taxon>
    </lineage>
</organism>
<dbReference type="EMBL" id="AP017928">
    <property type="protein sequence ID" value="BBA35865.1"/>
    <property type="molecule type" value="Genomic_DNA"/>
</dbReference>
<keyword evidence="2" id="KW-1185">Reference proteome</keyword>
<dbReference type="RefSeq" id="WP_119631139.1">
    <property type="nucleotide sequence ID" value="NZ_AP017928.1"/>
</dbReference>
<dbReference type="AlphaFoldDB" id="A0A250KW67"/>
<sequence length="99" mass="10857">MERCPTCQARLREDPVCARCRTDLSLPLAAEAQACAKLRQAVARLGEGDAALARQALEQSLHLKRSLLAQLLQGFLETRGFERAPPPYASPERASQEPS</sequence>